<gene>
    <name evidence="2" type="ORF">FHR82_000061</name>
</gene>
<evidence type="ECO:0008006" key="4">
    <source>
        <dbReference type="Google" id="ProtNLM"/>
    </source>
</evidence>
<proteinExistence type="predicted"/>
<dbReference type="AlphaFoldDB" id="A0A7W7PZ45"/>
<comment type="caution">
    <text evidence="2">The sequence shown here is derived from an EMBL/GenBank/DDBJ whole genome shotgun (WGS) entry which is preliminary data.</text>
</comment>
<reference evidence="2 3" key="1">
    <citation type="submission" date="2020-08" db="EMBL/GenBank/DDBJ databases">
        <title>Genomic Encyclopedia of Type Strains, Phase III (KMG-III): the genomes of soil and plant-associated and newly described type strains.</title>
        <authorList>
            <person name="Whitman W."/>
        </authorList>
    </citation>
    <scope>NUCLEOTIDE SEQUENCE [LARGE SCALE GENOMIC DNA]</scope>
    <source>
        <strain evidence="2 3">CECT 8960</strain>
    </source>
</reference>
<evidence type="ECO:0000313" key="2">
    <source>
        <dbReference type="EMBL" id="MBB4903851.1"/>
    </source>
</evidence>
<evidence type="ECO:0000313" key="3">
    <source>
        <dbReference type="Proteomes" id="UP000520767"/>
    </source>
</evidence>
<name>A0A7W7PZ45_9PSEU</name>
<keyword evidence="3" id="KW-1185">Reference proteome</keyword>
<accession>A0A7W7PZ45</accession>
<protein>
    <recommendedName>
        <fullName evidence="4">Excreted virulence factor EspC (Type VII ESX diderm)</fullName>
    </recommendedName>
</protein>
<dbReference type="Proteomes" id="UP000520767">
    <property type="component" value="Unassembled WGS sequence"/>
</dbReference>
<dbReference type="EMBL" id="JACHJQ010000001">
    <property type="protein sequence ID" value="MBB4903851.1"/>
    <property type="molecule type" value="Genomic_DNA"/>
</dbReference>
<dbReference type="RefSeq" id="WP_184808181.1">
    <property type="nucleotide sequence ID" value="NZ_JACHJQ010000001.1"/>
</dbReference>
<evidence type="ECO:0000256" key="1">
    <source>
        <dbReference type="SAM" id="MobiDB-lite"/>
    </source>
</evidence>
<feature type="region of interest" description="Disordered" evidence="1">
    <location>
        <begin position="1"/>
        <end position="24"/>
    </location>
</feature>
<sequence length="121" mass="12938">MTNHDEPLPPPPPPPGYDADGDAFASFTRGYRPLADDLNRATGNNLGAHTSLDGNAFSRVGNEVGLSDAIRNATQRQLDRVNGLAGNTTAMADAVDQTWTNYVDIEDEAGRRVRRAAGEIS</sequence>
<organism evidence="2 3">
    <name type="scientific">Actinophytocola algeriensis</name>
    <dbReference type="NCBI Taxonomy" id="1768010"/>
    <lineage>
        <taxon>Bacteria</taxon>
        <taxon>Bacillati</taxon>
        <taxon>Actinomycetota</taxon>
        <taxon>Actinomycetes</taxon>
        <taxon>Pseudonocardiales</taxon>
        <taxon>Pseudonocardiaceae</taxon>
    </lineage>
</organism>